<dbReference type="EMBL" id="NEXK01000004">
    <property type="protein sequence ID" value="PSN97854.1"/>
    <property type="molecule type" value="Genomic_DNA"/>
</dbReference>
<name>A0A2R6BGT2_9ARCH</name>
<evidence type="ECO:0000256" key="1">
    <source>
        <dbReference type="SAM" id="Phobius"/>
    </source>
</evidence>
<gene>
    <name evidence="2" type="ORF">B9Q09_00240</name>
</gene>
<accession>A0A2R6BGT2</accession>
<feature type="transmembrane region" description="Helical" evidence="1">
    <location>
        <begin position="6"/>
        <end position="31"/>
    </location>
</feature>
<dbReference type="Proteomes" id="UP000240681">
    <property type="component" value="Unassembled WGS sequence"/>
</dbReference>
<keyword evidence="1" id="KW-0472">Membrane</keyword>
<organism evidence="2 3">
    <name type="scientific">Candidatus Marsarchaeota G2 archaeon ECH_B_SAG-C16</name>
    <dbReference type="NCBI Taxonomy" id="1978163"/>
    <lineage>
        <taxon>Archaea</taxon>
        <taxon>Candidatus Marsarchaeota</taxon>
        <taxon>Candidatus Marsarchaeota group 2</taxon>
    </lineage>
</organism>
<proteinExistence type="predicted"/>
<dbReference type="AlphaFoldDB" id="A0A2R6BGT2"/>
<comment type="caution">
    <text evidence="2">The sequence shown here is derived from an EMBL/GenBank/DDBJ whole genome shotgun (WGS) entry which is preliminary data.</text>
</comment>
<keyword evidence="1" id="KW-1133">Transmembrane helix</keyword>
<evidence type="ECO:0000313" key="2">
    <source>
        <dbReference type="EMBL" id="PSN97854.1"/>
    </source>
</evidence>
<evidence type="ECO:0000313" key="3">
    <source>
        <dbReference type="Proteomes" id="UP000240681"/>
    </source>
</evidence>
<reference evidence="2 3" key="1">
    <citation type="submission" date="2017-04" db="EMBL/GenBank/DDBJ databases">
        <title>Novel microbial lineages endemic to geothermal iron-oxide mats fill important gaps in the evolutionary history of Archaea.</title>
        <authorList>
            <person name="Jay Z.J."/>
            <person name="Beam J.P."/>
            <person name="Dlakic M."/>
            <person name="Rusch D.B."/>
            <person name="Kozubal M.A."/>
            <person name="Inskeep W.P."/>
        </authorList>
    </citation>
    <scope>NUCLEOTIDE SEQUENCE [LARGE SCALE GENOMIC DNA]</scope>
    <source>
        <strain evidence="2">ECH_B_SAG-C16</strain>
    </source>
</reference>
<keyword evidence="1" id="KW-0812">Transmembrane</keyword>
<protein>
    <submittedName>
        <fullName evidence="2">Uncharacterized protein</fullName>
    </submittedName>
</protein>
<sequence length="75" mass="8394">MFVDMLGQSIAFVLLISFPLLRTIFALLNVFRPLDFSFKKFHTRIHALPAEKLGVETFSVSPVGLVWNTSAGIKV</sequence>